<name>A0A7M5UU73_9CNID</name>
<evidence type="ECO:0000313" key="1">
    <source>
        <dbReference type="EnsemblMetazoa" id="CLYHEMP001467.10"/>
    </source>
</evidence>
<dbReference type="OrthoDB" id="429263at2759"/>
<organism evidence="1 2">
    <name type="scientific">Clytia hemisphaerica</name>
    <dbReference type="NCBI Taxonomy" id="252671"/>
    <lineage>
        <taxon>Eukaryota</taxon>
        <taxon>Metazoa</taxon>
        <taxon>Cnidaria</taxon>
        <taxon>Hydrozoa</taxon>
        <taxon>Hydroidolina</taxon>
        <taxon>Leptothecata</taxon>
        <taxon>Obeliida</taxon>
        <taxon>Clytiidae</taxon>
        <taxon>Clytia</taxon>
    </lineage>
</organism>
<keyword evidence="2" id="KW-1185">Reference proteome</keyword>
<evidence type="ECO:0000313" key="2">
    <source>
        <dbReference type="Proteomes" id="UP000594262"/>
    </source>
</evidence>
<accession>A0A7M5UU73</accession>
<dbReference type="Proteomes" id="UP000594262">
    <property type="component" value="Unplaced"/>
</dbReference>
<dbReference type="EnsemblMetazoa" id="CLYHEMT001467.10">
    <property type="protein sequence ID" value="CLYHEMP001467.10"/>
    <property type="gene ID" value="CLYHEMG001467"/>
</dbReference>
<reference evidence="1" key="1">
    <citation type="submission" date="2021-01" db="UniProtKB">
        <authorList>
            <consortium name="EnsemblMetazoa"/>
        </authorList>
    </citation>
    <scope>IDENTIFICATION</scope>
</reference>
<dbReference type="AlphaFoldDB" id="A0A7M5UU73"/>
<sequence length="337" mass="38178">MIMMENLSLDDQSTIHPIAKTILQGIKDDGSPFSKLNGIPHVLQMIWRHVLWDMKLKKWKKHIKVGQEWFFKGRDTPLVSGAIYNGLIEIEDIEFPEPKDININMMPFLMSEDFDSTCLPDYLEDYHDKILSNIDYRGQEGEIGYLTIHESLVDEGQSQRRPGLHTESPGIIYVKNEGKAEKGDKCFDEKGGGSAVVYPMLVEWGRGGYDSELELDGGIYMASNVSNSCEVWDCQIVSGENGEEIIGKHGDIEHLRSLLPESTKLKANMLYWVTDRTPHESLPLKKGTYRQFIRVVTKDVSVWYKDHSTENPMGIPPGDAKIVRGSKFDGDVLTIVD</sequence>
<proteinExistence type="predicted"/>
<protein>
    <submittedName>
        <fullName evidence="1">Uncharacterized protein</fullName>
    </submittedName>
</protein>